<dbReference type="EMBL" id="CP133617">
    <property type="protein sequence ID" value="WMV35991.1"/>
    <property type="molecule type" value="Genomic_DNA"/>
</dbReference>
<dbReference type="InterPro" id="IPR008395">
    <property type="entry name" value="Agenet-like_dom"/>
</dbReference>
<feature type="compositionally biased region" description="Basic residues" evidence="7">
    <location>
        <begin position="505"/>
        <end position="515"/>
    </location>
</feature>
<feature type="region of interest" description="Disordered" evidence="7">
    <location>
        <begin position="467"/>
        <end position="521"/>
    </location>
</feature>
<dbReference type="InterPro" id="IPR017956">
    <property type="entry name" value="AT_hook_DNA-bd_motif"/>
</dbReference>
<dbReference type="InterPro" id="IPR054292">
    <property type="entry name" value="DUF7028"/>
</dbReference>
<evidence type="ECO:0000313" key="9">
    <source>
        <dbReference type="EMBL" id="WMV35991.1"/>
    </source>
</evidence>
<dbReference type="GO" id="GO:0008270">
    <property type="term" value="F:zinc ion binding"/>
    <property type="evidence" value="ECO:0007669"/>
    <property type="project" value="UniProtKB-KW"/>
</dbReference>
<reference evidence="9" key="1">
    <citation type="submission" date="2023-08" db="EMBL/GenBank/DDBJ databases">
        <title>A de novo genome assembly of Solanum verrucosum Schlechtendal, a Mexican diploid species geographically isolated from the other diploid A-genome species in potato relatives.</title>
        <authorList>
            <person name="Hosaka K."/>
        </authorList>
    </citation>
    <scope>NUCLEOTIDE SEQUENCE</scope>
    <source>
        <tissue evidence="9">Young leaves</tissue>
    </source>
</reference>
<dbReference type="InterPro" id="IPR013083">
    <property type="entry name" value="Znf_RING/FYVE/PHD"/>
</dbReference>
<evidence type="ECO:0000256" key="6">
    <source>
        <dbReference type="PROSITE-ProRule" id="PRU00146"/>
    </source>
</evidence>
<comment type="subcellular location">
    <subcellularLocation>
        <location evidence="1">Nucleus</location>
    </subcellularLocation>
</comment>
<evidence type="ECO:0000256" key="7">
    <source>
        <dbReference type="SAM" id="MobiDB-lite"/>
    </source>
</evidence>
<dbReference type="GO" id="GO:0003714">
    <property type="term" value="F:transcription corepressor activity"/>
    <property type="evidence" value="ECO:0007669"/>
    <property type="project" value="InterPro"/>
</dbReference>
<dbReference type="Pfam" id="PF00628">
    <property type="entry name" value="PHD"/>
    <property type="match status" value="1"/>
</dbReference>
<evidence type="ECO:0000256" key="2">
    <source>
        <dbReference type="ARBA" id="ARBA00022723"/>
    </source>
</evidence>
<feature type="region of interest" description="Disordered" evidence="7">
    <location>
        <begin position="985"/>
        <end position="1021"/>
    </location>
</feature>
<sequence>MAVEPERVMRKRKHKVDRGAHRKLGVDQKVEVKSVEDGFLGSWHLGTVVSCSDLIREVEYEFIWSERGSGKLVEVVNISPIIDGVLPDDERPVHQCGMIRPSPPPCEFGSWPYGQCVDCFYQDAWWEGVLFDREEGHEERKVFFPELGDEMKAKIDKLRISQDWDEVTEVWTPRGSWTFLQVIEEIKKLNPLLVSVKQIWYEVQLKDDFDEHLKQWTSSSKDIWRKLVKEVVHDSTKLTVKHFLSELNSSQIFGEGCQSLEFSEPAFIAELNPKVYFAPFTEAACTLDSAATLPMDQDLSDLQPVEKLFVSEESASAAEDVQMTGILSSTESELPTFANSKRGRGRPRKLKKIFKGRTRVGEPDSCRGENSTKTIKEKIFEDVSPLQQPVDQDVPNLQQPLDQDISDLQPVEKQFVSEESAPATEDVLLSGILSNTKSQPLTIANSKACRGRPRTKRKIYEGQTVVGEPASCPDTTSTATFNKPPSDETAGILSSTTQTLENSKPRRGRPPKRMKTLSEPDSCPEATLIKELKKPTSHQIAGILSNGKCVNSKSRRGRLATKKKKFVRQSLSVEPDSRLKVITKCMPSMSSIKKFKKHLLWTGWKFELKREGGKVKKSYVAPNGTVCASISEVCQVLEESKICEVVPPVEQSSLHGETDNSTQSPCMERPTCREVPELHKETIAETEEISIEPGRTGIQRGDTDNSTQSPCMERPTCREVPELHKETIAETEEISIEPGRTGIQRGDTDNSTLSPCMERPTCREVPELHKETIAETEEISIEPGRTGIQRGDTDNSTLSPCMERPTCREVPELHKETIAETEEISIEPANTGIQHEEKRIELEEELEETEIPQQETGIQNEEINTEPGEPRIEPEICRQAVIDYCLPKSQDISAYQKSYRNGVKIGDTALKAKNYLVSIGWKLIPAGKNDKRIRYCSPEGKTFLSFREACKWCVKKWEAESHLPEQVSSQSAVVDKPLISLLRESRKKRKHADVKSRPSLKKGDGDMRSSKRARKVAPSSSNQIPRTVLSWLIDKNVVLPRAKVKYCEKKNGNPMAEGRITREGIKCNCCQKIFGLRNFEAHAGSICNRPSANIYLEDGRSLLECQMQMKHKHSIENKEGSHFTENDYICSVCHYGGDLILCDGCPSSFHPDCLGVKVSLSYCYIVYFFFLIFNQKANCFILHLFKQEVPDGDWFCPSCCCKVCGESRFDKNRKQFTDNTLLICCQCNHKYHAQCVRNNGLEKLDDFPVGNWLCNKSCKLICLGMRQLLKKSVIVGNDNLTWRLLKYTEPDDESSVEIYSRLCVALNVMHDSFEPVKERLTGRDIAEDVIFSRWSELNRLNFQGFYTVLLERNDELISVATVRYSRVLYSQDELPLVLFSLVYGEKVAEIPLVATQFQHRRLGMCRILFNELEKVCISSSVQFCGVEVYQRNKGGLRVYSFSCREVYDSLAADSRFLGYVFRLVTMKQSQRFHAQLSDLVQPDDRFECLIIYILINCFFFCFITHNVFSVQTLAGLGVERLVLPAVPGVLNTWTTKFGFSVVKQSERANFFDYTFLDFQGTIMCQKILEKTPAKAQQTHVDNTNSKDNVESDDNVAVSEVFQATQIEGCATVDQGHVGYVSSLFCSALKGLKKRLIRVL</sequence>
<evidence type="ECO:0000259" key="8">
    <source>
        <dbReference type="PROSITE" id="PS50016"/>
    </source>
</evidence>
<protein>
    <recommendedName>
        <fullName evidence="8">PHD-type domain-containing protein</fullName>
    </recommendedName>
</protein>
<dbReference type="GO" id="GO:0003677">
    <property type="term" value="F:DNA binding"/>
    <property type="evidence" value="ECO:0007669"/>
    <property type="project" value="InterPro"/>
</dbReference>
<dbReference type="SUPFAM" id="SSF55729">
    <property type="entry name" value="Acyl-CoA N-acyltransferases (Nat)"/>
    <property type="match status" value="1"/>
</dbReference>
<evidence type="ECO:0000256" key="5">
    <source>
        <dbReference type="ARBA" id="ARBA00023242"/>
    </source>
</evidence>
<dbReference type="Pfam" id="PF22970">
    <property type="entry name" value="DUF7028"/>
    <property type="match status" value="2"/>
</dbReference>
<dbReference type="PANTHER" id="PTHR46309">
    <property type="entry name" value="PHD FINGER PROTEIN 12"/>
    <property type="match status" value="1"/>
</dbReference>
<dbReference type="InterPro" id="IPR042163">
    <property type="entry name" value="PHF12"/>
</dbReference>
<gene>
    <name evidence="9" type="ORF">MTR67_029376</name>
</gene>
<keyword evidence="2" id="KW-0479">Metal-binding</keyword>
<dbReference type="PROSITE" id="PS01359">
    <property type="entry name" value="ZF_PHD_1"/>
    <property type="match status" value="1"/>
</dbReference>
<dbReference type="InterPro" id="IPR014002">
    <property type="entry name" value="Agenet_dom_plant"/>
</dbReference>
<dbReference type="InterPro" id="IPR001965">
    <property type="entry name" value="Znf_PHD"/>
</dbReference>
<dbReference type="GO" id="GO:0005634">
    <property type="term" value="C:nucleus"/>
    <property type="evidence" value="ECO:0007669"/>
    <property type="project" value="UniProtKB-SubCell"/>
</dbReference>
<dbReference type="InterPro" id="IPR019787">
    <property type="entry name" value="Znf_PHD-finger"/>
</dbReference>
<keyword evidence="3 6" id="KW-0863">Zinc-finger</keyword>
<dbReference type="SUPFAM" id="SSF57903">
    <property type="entry name" value="FYVE/PHD zinc finger"/>
    <property type="match status" value="1"/>
</dbReference>
<dbReference type="Pfam" id="PF16135">
    <property type="entry name" value="TDBD"/>
    <property type="match status" value="1"/>
</dbReference>
<dbReference type="InterPro" id="IPR019786">
    <property type="entry name" value="Zinc_finger_PHD-type_CS"/>
</dbReference>
<dbReference type="Gene3D" id="3.30.40.10">
    <property type="entry name" value="Zinc/RING finger domain, C3HC4 (zinc finger)"/>
    <property type="match status" value="2"/>
</dbReference>
<evidence type="ECO:0000256" key="3">
    <source>
        <dbReference type="ARBA" id="ARBA00022771"/>
    </source>
</evidence>
<organism evidence="9 10">
    <name type="scientific">Solanum verrucosum</name>
    <dbReference type="NCBI Taxonomy" id="315347"/>
    <lineage>
        <taxon>Eukaryota</taxon>
        <taxon>Viridiplantae</taxon>
        <taxon>Streptophyta</taxon>
        <taxon>Embryophyta</taxon>
        <taxon>Tracheophyta</taxon>
        <taxon>Spermatophyta</taxon>
        <taxon>Magnoliopsida</taxon>
        <taxon>eudicotyledons</taxon>
        <taxon>Gunneridae</taxon>
        <taxon>Pentapetalae</taxon>
        <taxon>asterids</taxon>
        <taxon>lamiids</taxon>
        <taxon>Solanales</taxon>
        <taxon>Solanaceae</taxon>
        <taxon>Solanoideae</taxon>
        <taxon>Solaneae</taxon>
        <taxon>Solanum</taxon>
    </lineage>
</organism>
<dbReference type="InterPro" id="IPR011011">
    <property type="entry name" value="Znf_FYVE_PHD"/>
</dbReference>
<proteinExistence type="predicted"/>
<dbReference type="InterPro" id="IPR032308">
    <property type="entry name" value="TDBD"/>
</dbReference>
<dbReference type="PROSITE" id="PS50016">
    <property type="entry name" value="ZF_PHD_2"/>
    <property type="match status" value="1"/>
</dbReference>
<accession>A0AAF0TX80</accession>
<dbReference type="SMART" id="SM00249">
    <property type="entry name" value="PHD"/>
    <property type="match status" value="2"/>
</dbReference>
<dbReference type="Proteomes" id="UP001234989">
    <property type="component" value="Chromosome 6"/>
</dbReference>
<dbReference type="GO" id="GO:0006357">
    <property type="term" value="P:regulation of transcription by RNA polymerase II"/>
    <property type="evidence" value="ECO:0007669"/>
    <property type="project" value="TreeGrafter"/>
</dbReference>
<feature type="compositionally biased region" description="Polar residues" evidence="7">
    <location>
        <begin position="473"/>
        <end position="483"/>
    </location>
</feature>
<dbReference type="InterPro" id="IPR056511">
    <property type="entry name" value="IDM1_C"/>
</dbReference>
<keyword evidence="5" id="KW-0539">Nucleus</keyword>
<dbReference type="Pfam" id="PF23209">
    <property type="entry name" value="IDM1_C"/>
    <property type="match status" value="2"/>
</dbReference>
<dbReference type="PANTHER" id="PTHR46309:SF18">
    <property type="entry name" value="PHD-TYPE DOMAIN-CONTAINING PROTEIN"/>
    <property type="match status" value="1"/>
</dbReference>
<dbReference type="Pfam" id="PF05641">
    <property type="entry name" value="Agenet"/>
    <property type="match status" value="1"/>
</dbReference>
<dbReference type="SMART" id="SM00743">
    <property type="entry name" value="Agenet"/>
    <property type="match status" value="1"/>
</dbReference>
<feature type="domain" description="PHD-type" evidence="8">
    <location>
        <begin position="1127"/>
        <end position="1202"/>
    </location>
</feature>
<keyword evidence="4" id="KW-0862">Zinc</keyword>
<evidence type="ECO:0000313" key="10">
    <source>
        <dbReference type="Proteomes" id="UP001234989"/>
    </source>
</evidence>
<feature type="compositionally biased region" description="Polar residues" evidence="7">
    <location>
        <begin position="492"/>
        <end position="502"/>
    </location>
</feature>
<dbReference type="PRINTS" id="PR00929">
    <property type="entry name" value="ATHOOK"/>
</dbReference>
<evidence type="ECO:0000256" key="4">
    <source>
        <dbReference type="ARBA" id="ARBA00022833"/>
    </source>
</evidence>
<evidence type="ECO:0000256" key="1">
    <source>
        <dbReference type="ARBA" id="ARBA00004123"/>
    </source>
</evidence>
<feature type="compositionally biased region" description="Basic and acidic residues" evidence="7">
    <location>
        <begin position="993"/>
        <end position="1009"/>
    </location>
</feature>
<name>A0AAF0TX80_SOLVR</name>
<keyword evidence="10" id="KW-1185">Reference proteome</keyword>
<dbReference type="InterPro" id="IPR016181">
    <property type="entry name" value="Acyl_CoA_acyltransferase"/>
</dbReference>